<name>A0A1S0TIA9_LOALO</name>
<dbReference type="InParanoid" id="A0A1S0TIA9"/>
<reference evidence="1" key="1">
    <citation type="submission" date="2012-04" db="EMBL/GenBank/DDBJ databases">
        <title>The Genome Sequence of Loa loa.</title>
        <authorList>
            <consortium name="The Broad Institute Genome Sequencing Platform"/>
            <consortium name="Broad Institute Genome Sequencing Center for Infectious Disease"/>
            <person name="Nutman T.B."/>
            <person name="Fink D.L."/>
            <person name="Russ C."/>
            <person name="Young S."/>
            <person name="Zeng Q."/>
            <person name="Gargeya S."/>
            <person name="Alvarado L."/>
            <person name="Berlin A."/>
            <person name="Chapman S.B."/>
            <person name="Chen Z."/>
            <person name="Freedman E."/>
            <person name="Gellesch M."/>
            <person name="Goldberg J."/>
            <person name="Griggs A."/>
            <person name="Gujja S."/>
            <person name="Heilman E.R."/>
            <person name="Heiman D."/>
            <person name="Howarth C."/>
            <person name="Mehta T."/>
            <person name="Neiman D."/>
            <person name="Pearson M."/>
            <person name="Roberts A."/>
            <person name="Saif S."/>
            <person name="Shea T."/>
            <person name="Shenoy N."/>
            <person name="Sisk P."/>
            <person name="Stolte C."/>
            <person name="Sykes S."/>
            <person name="White J."/>
            <person name="Yandava C."/>
            <person name="Haas B."/>
            <person name="Henn M.R."/>
            <person name="Nusbaum C."/>
            <person name="Birren B."/>
        </authorList>
    </citation>
    <scope>NUCLEOTIDE SEQUENCE [LARGE SCALE GENOMIC DNA]</scope>
</reference>
<dbReference type="GeneID" id="9951666"/>
<dbReference type="AlphaFoldDB" id="A0A1S0TIA9"/>
<protein>
    <submittedName>
        <fullName evidence="1">Uncharacterized protein</fullName>
    </submittedName>
</protein>
<dbReference type="KEGG" id="loa:LOAG_14188"/>
<organism evidence="1">
    <name type="scientific">Loa loa</name>
    <name type="common">Eye worm</name>
    <name type="synonym">Filaria loa</name>
    <dbReference type="NCBI Taxonomy" id="7209"/>
    <lineage>
        <taxon>Eukaryota</taxon>
        <taxon>Metazoa</taxon>
        <taxon>Ecdysozoa</taxon>
        <taxon>Nematoda</taxon>
        <taxon>Chromadorea</taxon>
        <taxon>Rhabditida</taxon>
        <taxon>Spirurina</taxon>
        <taxon>Spiruromorpha</taxon>
        <taxon>Filarioidea</taxon>
        <taxon>Onchocercidae</taxon>
        <taxon>Loa</taxon>
    </lineage>
</organism>
<feature type="non-terminal residue" evidence="1">
    <location>
        <position position="53"/>
    </location>
</feature>
<proteinExistence type="predicted"/>
<dbReference type="CTD" id="9951666"/>
<gene>
    <name evidence="1" type="ORF">LOAG_14188</name>
</gene>
<accession>A0A1S0TIA9</accession>
<evidence type="ECO:0000313" key="1">
    <source>
        <dbReference type="EMBL" id="EFO14334.2"/>
    </source>
</evidence>
<dbReference type="RefSeq" id="XP_003149735.2">
    <property type="nucleotide sequence ID" value="XM_003149687.2"/>
</dbReference>
<sequence length="53" mass="5881">MTIVNMDYHRSSSQYHQQSSISTTCQSSITTITLSKSKLAGNTIMQQSSSFYA</sequence>
<dbReference type="EMBL" id="JH712579">
    <property type="protein sequence ID" value="EFO14334.2"/>
    <property type="molecule type" value="Genomic_DNA"/>
</dbReference>